<evidence type="ECO:0000256" key="2">
    <source>
        <dbReference type="SAM" id="MobiDB-lite"/>
    </source>
</evidence>
<feature type="region of interest" description="Disordered" evidence="2">
    <location>
        <begin position="318"/>
        <end position="358"/>
    </location>
</feature>
<dbReference type="EMBL" id="CP009810">
    <property type="protein sequence ID" value="ATZ51084.1"/>
    <property type="molecule type" value="Genomic_DNA"/>
</dbReference>
<dbReference type="InterPro" id="IPR001138">
    <property type="entry name" value="Zn2Cys6_DnaBD"/>
</dbReference>
<gene>
    <name evidence="4" type="ORF">BCIN_06g05230</name>
</gene>
<keyword evidence="5" id="KW-1185">Reference proteome</keyword>
<dbReference type="OrthoDB" id="4151048at2759"/>
<organism evidence="4 5">
    <name type="scientific">Botryotinia fuckeliana (strain B05.10)</name>
    <name type="common">Noble rot fungus</name>
    <name type="synonym">Botrytis cinerea</name>
    <dbReference type="NCBI Taxonomy" id="332648"/>
    <lineage>
        <taxon>Eukaryota</taxon>
        <taxon>Fungi</taxon>
        <taxon>Dikarya</taxon>
        <taxon>Ascomycota</taxon>
        <taxon>Pezizomycotina</taxon>
        <taxon>Leotiomycetes</taxon>
        <taxon>Helotiales</taxon>
        <taxon>Sclerotiniaceae</taxon>
        <taxon>Botrytis</taxon>
    </lineage>
</organism>
<dbReference type="Gene3D" id="4.10.240.10">
    <property type="entry name" value="Zn(2)-C6 fungal-type DNA-binding domain"/>
    <property type="match status" value="1"/>
</dbReference>
<dbReference type="Proteomes" id="UP000001798">
    <property type="component" value="Chromosome 6"/>
</dbReference>
<feature type="region of interest" description="Disordered" evidence="2">
    <location>
        <begin position="178"/>
        <end position="252"/>
    </location>
</feature>
<dbReference type="PROSITE" id="PS50048">
    <property type="entry name" value="ZN2_CY6_FUNGAL_2"/>
    <property type="match status" value="1"/>
</dbReference>
<name>A0A384JL35_BOTFB</name>
<feature type="compositionally biased region" description="Polar residues" evidence="2">
    <location>
        <begin position="26"/>
        <end position="36"/>
    </location>
</feature>
<evidence type="ECO:0000313" key="5">
    <source>
        <dbReference type="Proteomes" id="UP000001798"/>
    </source>
</evidence>
<dbReference type="InterPro" id="IPR052783">
    <property type="entry name" value="Metabolic/Drug-Res_Regulator"/>
</dbReference>
<dbReference type="GeneID" id="5439767"/>
<feature type="domain" description="Zn(2)-C6 fungal-type" evidence="3">
    <location>
        <begin position="48"/>
        <end position="77"/>
    </location>
</feature>
<dbReference type="GO" id="GO:0000981">
    <property type="term" value="F:DNA-binding transcription factor activity, RNA polymerase II-specific"/>
    <property type="evidence" value="ECO:0007669"/>
    <property type="project" value="InterPro"/>
</dbReference>
<dbReference type="PANTHER" id="PTHR47655">
    <property type="entry name" value="QUINIC ACID UTILIZATION ACTIVATOR"/>
    <property type="match status" value="1"/>
</dbReference>
<feature type="compositionally biased region" description="Polar residues" evidence="2">
    <location>
        <begin position="243"/>
        <end position="252"/>
    </location>
</feature>
<keyword evidence="1" id="KW-0539">Nucleus</keyword>
<dbReference type="RefSeq" id="XP_001559144.1">
    <property type="nucleotide sequence ID" value="XM_001559094.2"/>
</dbReference>
<dbReference type="PHI-base" id="PHI:123375"/>
<evidence type="ECO:0000313" key="4">
    <source>
        <dbReference type="EMBL" id="ATZ51084.1"/>
    </source>
</evidence>
<dbReference type="OMA" id="ANVICES"/>
<dbReference type="AlphaFoldDB" id="A0A384JL35"/>
<dbReference type="Pfam" id="PF00172">
    <property type="entry name" value="Zn_clus"/>
    <property type="match status" value="1"/>
</dbReference>
<reference evidence="4 5" key="1">
    <citation type="journal article" date="2011" name="PLoS Genet.">
        <title>Genomic analysis of the necrotrophic fungal pathogens Sclerotinia sclerotiorum and Botrytis cinerea.</title>
        <authorList>
            <person name="Amselem J."/>
            <person name="Cuomo C.A."/>
            <person name="van Kan J.A."/>
            <person name="Viaud M."/>
            <person name="Benito E.P."/>
            <person name="Couloux A."/>
            <person name="Coutinho P.M."/>
            <person name="de Vries R.P."/>
            <person name="Dyer P.S."/>
            <person name="Fillinger S."/>
            <person name="Fournier E."/>
            <person name="Gout L."/>
            <person name="Hahn M."/>
            <person name="Kohn L."/>
            <person name="Lapalu N."/>
            <person name="Plummer K.M."/>
            <person name="Pradier J.M."/>
            <person name="Quevillon E."/>
            <person name="Sharon A."/>
            <person name="Simon A."/>
            <person name="ten Have A."/>
            <person name="Tudzynski B."/>
            <person name="Tudzynski P."/>
            <person name="Wincker P."/>
            <person name="Andrew M."/>
            <person name="Anthouard V."/>
            <person name="Beever R.E."/>
            <person name="Beffa R."/>
            <person name="Benoit I."/>
            <person name="Bouzid O."/>
            <person name="Brault B."/>
            <person name="Chen Z."/>
            <person name="Choquer M."/>
            <person name="Collemare J."/>
            <person name="Cotton P."/>
            <person name="Danchin E.G."/>
            <person name="Da Silva C."/>
            <person name="Gautier A."/>
            <person name="Giraud C."/>
            <person name="Giraud T."/>
            <person name="Gonzalez C."/>
            <person name="Grossetete S."/>
            <person name="Guldener U."/>
            <person name="Henrissat B."/>
            <person name="Howlett B.J."/>
            <person name="Kodira C."/>
            <person name="Kretschmer M."/>
            <person name="Lappartient A."/>
            <person name="Leroch M."/>
            <person name="Levis C."/>
            <person name="Mauceli E."/>
            <person name="Neuveglise C."/>
            <person name="Oeser B."/>
            <person name="Pearson M."/>
            <person name="Poulain J."/>
            <person name="Poussereau N."/>
            <person name="Quesneville H."/>
            <person name="Rascle C."/>
            <person name="Schumacher J."/>
            <person name="Segurens B."/>
            <person name="Sexton A."/>
            <person name="Silva E."/>
            <person name="Sirven C."/>
            <person name="Soanes D.M."/>
            <person name="Talbot N.J."/>
            <person name="Templeton M."/>
            <person name="Yandava C."/>
            <person name="Yarden O."/>
            <person name="Zeng Q."/>
            <person name="Rollins J.A."/>
            <person name="Lebrun M.H."/>
            <person name="Dickman M."/>
        </authorList>
    </citation>
    <scope>NUCLEOTIDE SEQUENCE [LARGE SCALE GENOMIC DNA]</scope>
    <source>
        <strain evidence="4 5">B05.10</strain>
    </source>
</reference>
<dbReference type="GO" id="GO:0008270">
    <property type="term" value="F:zinc ion binding"/>
    <property type="evidence" value="ECO:0007669"/>
    <property type="project" value="InterPro"/>
</dbReference>
<feature type="compositionally biased region" description="Low complexity" evidence="2">
    <location>
        <begin position="182"/>
        <end position="201"/>
    </location>
</feature>
<feature type="compositionally biased region" description="Polar residues" evidence="2">
    <location>
        <begin position="322"/>
        <end position="332"/>
    </location>
</feature>
<reference evidence="4 5" key="2">
    <citation type="journal article" date="2012" name="Eukaryot. Cell">
        <title>Genome update of Botrytis cinerea strains B05.10 and T4.</title>
        <authorList>
            <person name="Staats M."/>
            <person name="van Kan J.A."/>
        </authorList>
    </citation>
    <scope>NUCLEOTIDE SEQUENCE [LARGE SCALE GENOMIC DNA]</scope>
    <source>
        <strain evidence="4 5">B05.10</strain>
    </source>
</reference>
<dbReference type="InterPro" id="IPR036864">
    <property type="entry name" value="Zn2-C6_fun-type_DNA-bd_sf"/>
</dbReference>
<feature type="compositionally biased region" description="Basic residues" evidence="2">
    <location>
        <begin position="11"/>
        <end position="23"/>
    </location>
</feature>
<dbReference type="PROSITE" id="PS00463">
    <property type="entry name" value="ZN2_CY6_FUNGAL_1"/>
    <property type="match status" value="1"/>
</dbReference>
<feature type="compositionally biased region" description="Low complexity" evidence="2">
    <location>
        <begin position="333"/>
        <end position="349"/>
    </location>
</feature>
<feature type="compositionally biased region" description="Low complexity" evidence="2">
    <location>
        <begin position="373"/>
        <end position="389"/>
    </location>
</feature>
<feature type="region of interest" description="Disordered" evidence="2">
    <location>
        <begin position="1"/>
        <end position="45"/>
    </location>
</feature>
<feature type="region of interest" description="Disordered" evidence="2">
    <location>
        <begin position="373"/>
        <end position="392"/>
    </location>
</feature>
<sequence>MTNTDETNHPKGSKHVARKRKRDSKSTGQLVPTSPNEAGKRHKRATRACERCRNKKIKCDIERDIACNACVDANVICESGNGKHTEIKKYPPGYTECLEHSNQAMILVTDKLWRMVKNREEWTFAEPRMKDGGKGPVVIHDIAQALGCIRNAPGLPENFIEDAPALLARLSAESLAEERSQLEQGIQTEAARSSEEAASPESIEEETSPETPTTFSKWLPSLPLYQSDPFAPLPETAHRSLDEPSTQPHQQAIIQDQKLDTSRMSHGPTIKSANASQFSNVNVLVGNMMSNSPNFPARESFSNRNTAAVDFRRAPGLKIQPQPYNSQEQPALSASSTVSSFSTTHHTNSPLQSTNSTFSPVYQASTPLSYSEHSNQYHASSSSSPYLSHLQKDPCLSPSPALDDFSNPQFYDPDMLLFNTQATSNSFDEASYLTSNDLIFGSGFDEPVGDFSSVDESYRQDLSNY</sequence>
<accession>A0A384JL35</accession>
<dbReference type="CDD" id="cd00067">
    <property type="entry name" value="GAL4"/>
    <property type="match status" value="1"/>
</dbReference>
<dbReference type="VEuPathDB" id="FungiDB:Bcin06g05230"/>
<proteinExistence type="predicted"/>
<evidence type="ECO:0000259" key="3">
    <source>
        <dbReference type="PROSITE" id="PS50048"/>
    </source>
</evidence>
<dbReference type="PANTHER" id="PTHR47655:SF3">
    <property type="entry name" value="ZN(II)2CYS6 TRANSCRIPTION FACTOR (EUROFUNG)"/>
    <property type="match status" value="1"/>
</dbReference>
<evidence type="ECO:0000256" key="1">
    <source>
        <dbReference type="ARBA" id="ARBA00023242"/>
    </source>
</evidence>
<dbReference type="SMART" id="SM00066">
    <property type="entry name" value="GAL4"/>
    <property type="match status" value="1"/>
</dbReference>
<dbReference type="KEGG" id="bfu:BCIN_06g05230"/>
<reference evidence="4 5" key="3">
    <citation type="journal article" date="2017" name="Mol. Plant Pathol.">
        <title>A gapless genome sequence of the fungus Botrytis cinerea.</title>
        <authorList>
            <person name="Van Kan J.A."/>
            <person name="Stassen J.H."/>
            <person name="Mosbach A."/>
            <person name="Van Der Lee T.A."/>
            <person name="Faino L."/>
            <person name="Farmer A.D."/>
            <person name="Papasotiriou D.G."/>
            <person name="Zhou S."/>
            <person name="Seidl M.F."/>
            <person name="Cottam E."/>
            <person name="Edel D."/>
            <person name="Hahn M."/>
            <person name="Schwartz D.C."/>
            <person name="Dietrich R.A."/>
            <person name="Widdison S."/>
            <person name="Scalliet G."/>
        </authorList>
    </citation>
    <scope>NUCLEOTIDE SEQUENCE [LARGE SCALE GENOMIC DNA]</scope>
    <source>
        <strain evidence="4 5">B05.10</strain>
    </source>
</reference>
<protein>
    <recommendedName>
        <fullName evidence="3">Zn(2)-C6 fungal-type domain-containing protein</fullName>
    </recommendedName>
</protein>
<dbReference type="SUPFAM" id="SSF57701">
    <property type="entry name" value="Zn2/Cys6 DNA-binding domain"/>
    <property type="match status" value="1"/>
</dbReference>